<dbReference type="SUPFAM" id="SSF58014">
    <property type="entry name" value="Coiled-coil domain of nucleotide exchange factor GrpE"/>
    <property type="match status" value="1"/>
</dbReference>
<evidence type="ECO:0000313" key="7">
    <source>
        <dbReference type="EMBL" id="BAG13840.1"/>
    </source>
</evidence>
<feature type="coiled-coil region" evidence="6">
    <location>
        <begin position="23"/>
        <end position="57"/>
    </location>
</feature>
<protein>
    <recommendedName>
        <fullName evidence="3 4">Protein GrpE</fullName>
    </recommendedName>
    <alternativeName>
        <fullName evidence="3">HSP-70 cofactor</fullName>
    </alternativeName>
</protein>
<comment type="subunit">
    <text evidence="3">Homodimer.</text>
</comment>
<reference evidence="8" key="1">
    <citation type="journal article" date="2008" name="Proc. Natl. Acad. Sci. U.S.A.">
        <title>Complete genome of the uncultured termite group 1 bacteria in a single host protist cell.</title>
        <authorList>
            <person name="Hongoh Y."/>
            <person name="Sharma V.K."/>
            <person name="Prakash T."/>
            <person name="Noda S."/>
            <person name="Taylor T.D."/>
            <person name="Kudo T."/>
            <person name="Sakaki Y."/>
            <person name="Toyoda A."/>
            <person name="Hattori M."/>
            <person name="Ohkuma M."/>
        </authorList>
    </citation>
    <scope>NUCLEOTIDE SEQUENCE [LARGE SCALE GENOMIC DNA]</scope>
    <source>
        <strain evidence="8">Rs-D17 genomovar Ri2008</strain>
    </source>
</reference>
<name>B1H008_ENDTX</name>
<dbReference type="HAMAP" id="MF_01151">
    <property type="entry name" value="GrpE"/>
    <property type="match status" value="1"/>
</dbReference>
<sequence length="190" mass="22396">MENKKQRILIEQEIHDCNYNKARDEKICELEILKQSIEEKKKQAQDYYDQLLRLKADFENYIRRSEKEKKDYLEWGKEKILLKQISIDDVLRQALKSAKLGNNIESIVLGLEMISKEFSKMLKEEGVKEIECDKFDPNICEALEYIGSEEEDGKILEVYQKGYKMNEKLIRAAKVKVAKNNKENIVGNEK</sequence>
<accession>A0A1C9ZS28</accession>
<dbReference type="EMBL" id="AP009510">
    <property type="protein sequence ID" value="BAG13840.1"/>
    <property type="molecule type" value="Genomic_DNA"/>
</dbReference>
<dbReference type="GO" id="GO:0042803">
    <property type="term" value="F:protein homodimerization activity"/>
    <property type="evidence" value="ECO:0007669"/>
    <property type="project" value="InterPro"/>
</dbReference>
<evidence type="ECO:0000256" key="5">
    <source>
        <dbReference type="RuleBase" id="RU004478"/>
    </source>
</evidence>
<dbReference type="GO" id="GO:0006457">
    <property type="term" value="P:protein folding"/>
    <property type="evidence" value="ECO:0007669"/>
    <property type="project" value="InterPro"/>
</dbReference>
<dbReference type="InterPro" id="IPR013805">
    <property type="entry name" value="GrpE_CC"/>
</dbReference>
<dbReference type="HOGENOM" id="CLU_057217_5_2_0"/>
<comment type="function">
    <text evidence="3 4">Participates actively in the response to hyperosmotic and heat shock by preventing the aggregation of stress-denatured proteins, in association with DnaK and GrpE. It is the nucleotide exchange factor for DnaK and may function as a thermosensor. Unfolded proteins bind initially to DnaJ; upon interaction with the DnaJ-bound protein, DnaK hydrolyzes its bound ATP, resulting in the formation of a stable complex. GrpE releases ADP from DnaK; ATP binding to DnaK triggers the release of the substrate protein, thus completing the reaction cycle. Several rounds of ATP-dependent interactions between DnaJ, DnaK and GrpE are required for fully efficient folding.</text>
</comment>
<dbReference type="InterPro" id="IPR009012">
    <property type="entry name" value="GrpE_head"/>
</dbReference>
<organism evidence="7 8">
    <name type="scientific">Endomicrobium trichonymphae</name>
    <dbReference type="NCBI Taxonomy" id="1408204"/>
    <lineage>
        <taxon>Bacteria</taxon>
        <taxon>Pseudomonadati</taxon>
        <taxon>Elusimicrobiota</taxon>
        <taxon>Endomicrobiia</taxon>
        <taxon>Endomicrobiales</taxon>
        <taxon>Endomicrobiaceae</taxon>
        <taxon>Candidatus Endomicrobiellum</taxon>
    </lineage>
</organism>
<keyword evidence="2 3" id="KW-0143">Chaperone</keyword>
<evidence type="ECO:0000256" key="1">
    <source>
        <dbReference type="ARBA" id="ARBA00009054"/>
    </source>
</evidence>
<dbReference type="InterPro" id="IPR000740">
    <property type="entry name" value="GrpE"/>
</dbReference>
<dbReference type="Gene3D" id="3.90.20.20">
    <property type="match status" value="1"/>
</dbReference>
<dbReference type="GO" id="GO:0005737">
    <property type="term" value="C:cytoplasm"/>
    <property type="evidence" value="ECO:0007669"/>
    <property type="project" value="UniProtKB-SubCell"/>
</dbReference>
<accession>B1H008</accession>
<keyword evidence="8" id="KW-1185">Reference proteome</keyword>
<dbReference type="Gene3D" id="2.30.22.10">
    <property type="entry name" value="Head domain of nucleotide exchange factor GrpE"/>
    <property type="match status" value="1"/>
</dbReference>
<dbReference type="KEGG" id="eti:RSTT_330"/>
<keyword evidence="3" id="KW-0963">Cytoplasm</keyword>
<dbReference type="PRINTS" id="PR00773">
    <property type="entry name" value="GRPEPROTEIN"/>
</dbReference>
<dbReference type="CDD" id="cd00446">
    <property type="entry name" value="GrpE"/>
    <property type="match status" value="1"/>
</dbReference>
<comment type="similarity">
    <text evidence="1 3 5">Belongs to the GrpE family.</text>
</comment>
<dbReference type="GO" id="GO:0000774">
    <property type="term" value="F:adenyl-nucleotide exchange factor activity"/>
    <property type="evidence" value="ECO:0007669"/>
    <property type="project" value="InterPro"/>
</dbReference>
<dbReference type="RefSeq" id="WP_015423367.1">
    <property type="nucleotide sequence ID" value="NC_020419.1"/>
</dbReference>
<dbReference type="Pfam" id="PF01025">
    <property type="entry name" value="GrpE"/>
    <property type="match status" value="1"/>
</dbReference>
<evidence type="ECO:0000256" key="2">
    <source>
        <dbReference type="ARBA" id="ARBA00023186"/>
    </source>
</evidence>
<gene>
    <name evidence="3" type="primary">grpE</name>
    <name evidence="7" type="ordered locus">TGRD_353</name>
</gene>
<dbReference type="PANTHER" id="PTHR21237">
    <property type="entry name" value="GRPE PROTEIN"/>
    <property type="match status" value="1"/>
</dbReference>
<dbReference type="OrthoDB" id="9812586at2"/>
<dbReference type="GO" id="GO:0051087">
    <property type="term" value="F:protein-folding chaperone binding"/>
    <property type="evidence" value="ECO:0007669"/>
    <property type="project" value="InterPro"/>
</dbReference>
<dbReference type="KEGG" id="rsd:TGRD_353"/>
<dbReference type="Proteomes" id="UP000001691">
    <property type="component" value="Chromosome"/>
</dbReference>
<dbReference type="SUPFAM" id="SSF51064">
    <property type="entry name" value="Head domain of nucleotide exchange factor GrpE"/>
    <property type="match status" value="1"/>
</dbReference>
<dbReference type="PROSITE" id="PS01071">
    <property type="entry name" value="GRPE"/>
    <property type="match status" value="1"/>
</dbReference>
<proteinExistence type="inferred from homology"/>
<dbReference type="STRING" id="471821.TGRD_357"/>
<dbReference type="GO" id="GO:0051082">
    <property type="term" value="F:unfolded protein binding"/>
    <property type="evidence" value="ECO:0007669"/>
    <property type="project" value="TreeGrafter"/>
</dbReference>
<evidence type="ECO:0000256" key="3">
    <source>
        <dbReference type="HAMAP-Rule" id="MF_01151"/>
    </source>
</evidence>
<evidence type="ECO:0000256" key="6">
    <source>
        <dbReference type="SAM" id="Coils"/>
    </source>
</evidence>
<evidence type="ECO:0000256" key="4">
    <source>
        <dbReference type="RuleBase" id="RU000639"/>
    </source>
</evidence>
<evidence type="ECO:0000313" key="8">
    <source>
        <dbReference type="Proteomes" id="UP000001691"/>
    </source>
</evidence>
<keyword evidence="3 4" id="KW-0346">Stress response</keyword>
<comment type="subcellular location">
    <subcellularLocation>
        <location evidence="3">Cytoplasm</location>
    </subcellularLocation>
</comment>
<dbReference type="AlphaFoldDB" id="B1H008"/>
<dbReference type="PANTHER" id="PTHR21237:SF23">
    <property type="entry name" value="GRPE PROTEIN HOMOLOG, MITOCHONDRIAL"/>
    <property type="match status" value="1"/>
</dbReference>
<keyword evidence="6" id="KW-0175">Coiled coil</keyword>